<dbReference type="Pfam" id="PF02538">
    <property type="entry name" value="Hydantoinase_B"/>
    <property type="match status" value="1"/>
</dbReference>
<name>A0A383DTZ4_9ZZZZ</name>
<evidence type="ECO:0000259" key="1">
    <source>
        <dbReference type="Pfam" id="PF02538"/>
    </source>
</evidence>
<protein>
    <recommendedName>
        <fullName evidence="1">Hydantoinase B/oxoprolinase domain-containing protein</fullName>
    </recommendedName>
</protein>
<reference evidence="2" key="1">
    <citation type="submission" date="2018-05" db="EMBL/GenBank/DDBJ databases">
        <authorList>
            <person name="Lanie J.A."/>
            <person name="Ng W.-L."/>
            <person name="Kazmierczak K.M."/>
            <person name="Andrzejewski T.M."/>
            <person name="Davidsen T.M."/>
            <person name="Wayne K.J."/>
            <person name="Tettelin H."/>
            <person name="Glass J.I."/>
            <person name="Rusch D."/>
            <person name="Podicherti R."/>
            <person name="Tsui H.-C.T."/>
            <person name="Winkler M.E."/>
        </authorList>
    </citation>
    <scope>NUCLEOTIDE SEQUENCE</scope>
</reference>
<feature type="domain" description="Hydantoinase B/oxoprolinase" evidence="1">
    <location>
        <begin position="10"/>
        <end position="60"/>
    </location>
</feature>
<sequence length="62" mass="6508">MAEKVASELDPATFEVIDHRLLNIAEEIGIQYMRCSGSNVLITGNDAATAIMTAEGSLVAVG</sequence>
<evidence type="ECO:0000313" key="2">
    <source>
        <dbReference type="EMBL" id="SVE47723.1"/>
    </source>
</evidence>
<gene>
    <name evidence="2" type="ORF">METZ01_LOCUS500577</name>
</gene>
<dbReference type="InterPro" id="IPR003692">
    <property type="entry name" value="Hydantoinase_B"/>
</dbReference>
<dbReference type="AlphaFoldDB" id="A0A383DTZ4"/>
<dbReference type="GO" id="GO:0003824">
    <property type="term" value="F:catalytic activity"/>
    <property type="evidence" value="ECO:0007669"/>
    <property type="project" value="InterPro"/>
</dbReference>
<feature type="non-terminal residue" evidence="2">
    <location>
        <position position="62"/>
    </location>
</feature>
<dbReference type="EMBL" id="UINC01220001">
    <property type="protein sequence ID" value="SVE47723.1"/>
    <property type="molecule type" value="Genomic_DNA"/>
</dbReference>
<accession>A0A383DTZ4</accession>
<proteinExistence type="predicted"/>
<organism evidence="2">
    <name type="scientific">marine metagenome</name>
    <dbReference type="NCBI Taxonomy" id="408172"/>
    <lineage>
        <taxon>unclassified sequences</taxon>
        <taxon>metagenomes</taxon>
        <taxon>ecological metagenomes</taxon>
    </lineage>
</organism>